<dbReference type="EMBL" id="KZ308746">
    <property type="protein sequence ID" value="KAG8233786.1"/>
    <property type="molecule type" value="Genomic_DNA"/>
</dbReference>
<dbReference type="GO" id="GO:0005886">
    <property type="term" value="C:plasma membrane"/>
    <property type="evidence" value="ECO:0007669"/>
    <property type="project" value="TreeGrafter"/>
</dbReference>
<dbReference type="InterPro" id="IPR057096">
    <property type="entry name" value="KRIT1_FRMD8_FERM_C"/>
</dbReference>
<evidence type="ECO:0000259" key="1">
    <source>
        <dbReference type="Pfam" id="PF24522"/>
    </source>
</evidence>
<evidence type="ECO:0000313" key="2">
    <source>
        <dbReference type="EMBL" id="KAG8233786.1"/>
    </source>
</evidence>
<dbReference type="OrthoDB" id="2142533at2759"/>
<dbReference type="InterPro" id="IPR051594">
    <property type="entry name" value="KRIT1/FRMD8"/>
</dbReference>
<proteinExistence type="predicted"/>
<dbReference type="PANTHER" id="PTHR13283">
    <property type="entry name" value="KREV INTERACTION TRAPPED 1-RELATED"/>
    <property type="match status" value="1"/>
</dbReference>
<evidence type="ECO:0000313" key="3">
    <source>
        <dbReference type="Proteomes" id="UP000792457"/>
    </source>
</evidence>
<dbReference type="AlphaFoldDB" id="A0A8K0KGY9"/>
<reference evidence="2" key="2">
    <citation type="submission" date="2017-10" db="EMBL/GenBank/DDBJ databases">
        <title>Ladona fulva Genome sequencing and assembly.</title>
        <authorList>
            <person name="Murali S."/>
            <person name="Richards S."/>
            <person name="Bandaranaike D."/>
            <person name="Bellair M."/>
            <person name="Blankenburg K."/>
            <person name="Chao H."/>
            <person name="Dinh H."/>
            <person name="Doddapaneni H."/>
            <person name="Dugan-Rocha S."/>
            <person name="Elkadiri S."/>
            <person name="Gnanaolivu R."/>
            <person name="Hernandez B."/>
            <person name="Skinner E."/>
            <person name="Javaid M."/>
            <person name="Lee S."/>
            <person name="Li M."/>
            <person name="Ming W."/>
            <person name="Munidasa M."/>
            <person name="Muniz J."/>
            <person name="Nguyen L."/>
            <person name="Hughes D."/>
            <person name="Osuji N."/>
            <person name="Pu L.-L."/>
            <person name="Puazo M."/>
            <person name="Qu C."/>
            <person name="Quiroz J."/>
            <person name="Raj R."/>
            <person name="Weissenberger G."/>
            <person name="Xin Y."/>
            <person name="Zou X."/>
            <person name="Han Y."/>
            <person name="Worley K."/>
            <person name="Muzny D."/>
            <person name="Gibbs R."/>
        </authorList>
    </citation>
    <scope>NUCLEOTIDE SEQUENCE</scope>
    <source>
        <strain evidence="2">Sampled in the wild</strain>
    </source>
</reference>
<comment type="caution">
    <text evidence="2">The sequence shown here is derived from an EMBL/GenBank/DDBJ whole genome shotgun (WGS) entry which is preliminary data.</text>
</comment>
<reference evidence="2" key="1">
    <citation type="submission" date="2013-04" db="EMBL/GenBank/DDBJ databases">
        <authorList>
            <person name="Qu J."/>
            <person name="Murali S.C."/>
            <person name="Bandaranaike D."/>
            <person name="Bellair M."/>
            <person name="Blankenburg K."/>
            <person name="Chao H."/>
            <person name="Dinh H."/>
            <person name="Doddapaneni H."/>
            <person name="Downs B."/>
            <person name="Dugan-Rocha S."/>
            <person name="Elkadiri S."/>
            <person name="Gnanaolivu R.D."/>
            <person name="Hernandez B."/>
            <person name="Javaid M."/>
            <person name="Jayaseelan J.C."/>
            <person name="Lee S."/>
            <person name="Li M."/>
            <person name="Ming W."/>
            <person name="Munidasa M."/>
            <person name="Muniz J."/>
            <person name="Nguyen L."/>
            <person name="Ongeri F."/>
            <person name="Osuji N."/>
            <person name="Pu L.-L."/>
            <person name="Puazo M."/>
            <person name="Qu C."/>
            <person name="Quiroz J."/>
            <person name="Raj R."/>
            <person name="Weissenberger G."/>
            <person name="Xin Y."/>
            <person name="Zou X."/>
            <person name="Han Y."/>
            <person name="Richards S."/>
            <person name="Worley K."/>
            <person name="Muzny D."/>
            <person name="Gibbs R."/>
        </authorList>
    </citation>
    <scope>NUCLEOTIDE SEQUENCE</scope>
    <source>
        <strain evidence="2">Sampled in the wild</strain>
    </source>
</reference>
<dbReference type="Gene3D" id="2.30.29.30">
    <property type="entry name" value="Pleckstrin-homology domain (PH domain)/Phosphotyrosine-binding domain (PTB)"/>
    <property type="match status" value="1"/>
</dbReference>
<gene>
    <name evidence="2" type="ORF">J437_LFUL003858</name>
</gene>
<dbReference type="InterPro" id="IPR011993">
    <property type="entry name" value="PH-like_dom_sf"/>
</dbReference>
<name>A0A8K0KGY9_LADFU</name>
<dbReference type="Pfam" id="PF24522">
    <property type="entry name" value="KRIT1_FRMD8_FERM_C"/>
    <property type="match status" value="1"/>
</dbReference>
<sequence>GAFFRGQVEEPVTGLTSLVTHQDLPVLVSINSQGVYVIDDVQCTMLLGLKYEELSWDFAKPSRDDDPDCLPCLFLQFMVLENGTRVSKILQVFSKQAVMMDALISSFVQELKQKAVNFSDEVDRPHYDTSTDSDEGFVGTILEGAVEGGRPMLNYINQLLKELGCLSYLELSTVTDGGPLLQTNPRVVTEEGTLVILPLFEPNNTQVPLTMVTRRELPQSCLSNKLSKLTLATFDEDDDGNRVVDALDRWVLGLLATEPLEPP</sequence>
<feature type="non-terminal residue" evidence="2">
    <location>
        <position position="263"/>
    </location>
</feature>
<dbReference type="PANTHER" id="PTHR13283:SF10">
    <property type="entry name" value="FERM DOMAIN-CONTAINING PROTEIN 8"/>
    <property type="match status" value="1"/>
</dbReference>
<dbReference type="GO" id="GO:0090090">
    <property type="term" value="P:negative regulation of canonical Wnt signaling pathway"/>
    <property type="evidence" value="ECO:0007669"/>
    <property type="project" value="TreeGrafter"/>
</dbReference>
<feature type="domain" description="KRIT1/FRMD8 FERM" evidence="1">
    <location>
        <begin position="25"/>
        <end position="103"/>
    </location>
</feature>
<keyword evidence="3" id="KW-1185">Reference proteome</keyword>
<accession>A0A8K0KGY9</accession>
<organism evidence="2 3">
    <name type="scientific">Ladona fulva</name>
    <name type="common">Scarce chaser dragonfly</name>
    <name type="synonym">Libellula fulva</name>
    <dbReference type="NCBI Taxonomy" id="123851"/>
    <lineage>
        <taxon>Eukaryota</taxon>
        <taxon>Metazoa</taxon>
        <taxon>Ecdysozoa</taxon>
        <taxon>Arthropoda</taxon>
        <taxon>Hexapoda</taxon>
        <taxon>Insecta</taxon>
        <taxon>Pterygota</taxon>
        <taxon>Palaeoptera</taxon>
        <taxon>Odonata</taxon>
        <taxon>Epiprocta</taxon>
        <taxon>Anisoptera</taxon>
        <taxon>Libelluloidea</taxon>
        <taxon>Libellulidae</taxon>
        <taxon>Ladona</taxon>
    </lineage>
</organism>
<dbReference type="Proteomes" id="UP000792457">
    <property type="component" value="Unassembled WGS sequence"/>
</dbReference>
<protein>
    <recommendedName>
        <fullName evidence="1">KRIT1/FRMD8 FERM domain-containing protein</fullName>
    </recommendedName>
</protein>